<dbReference type="PANTHER" id="PTHR43158">
    <property type="entry name" value="SKFA PEPTIDE EXPORT ATP-BINDING PROTEIN SKFE"/>
    <property type="match status" value="1"/>
</dbReference>
<dbReference type="InterPro" id="IPR003593">
    <property type="entry name" value="AAA+_ATPase"/>
</dbReference>
<dbReference type="EMBL" id="JASNUQ010000002">
    <property type="protein sequence ID" value="MDK4289413.1"/>
    <property type="molecule type" value="Genomic_DNA"/>
</dbReference>
<keyword evidence="1" id="KW-0547">Nucleotide-binding</keyword>
<dbReference type="SMART" id="SM00382">
    <property type="entry name" value="AAA"/>
    <property type="match status" value="1"/>
</dbReference>
<feature type="domain" description="AAA+ ATPase" evidence="4">
    <location>
        <begin position="6"/>
        <end position="163"/>
    </location>
</feature>
<dbReference type="PANTHER" id="PTHR43158:SF2">
    <property type="entry name" value="SKFA PEPTIDE EXPORT ATP-BINDING PROTEIN SKFE"/>
    <property type="match status" value="1"/>
</dbReference>
<evidence type="ECO:0000313" key="5">
    <source>
        <dbReference type="EMBL" id="MDK4289413.1"/>
    </source>
</evidence>
<evidence type="ECO:0000259" key="4">
    <source>
        <dbReference type="SMART" id="SM00382"/>
    </source>
</evidence>
<feature type="region of interest" description="Disordered" evidence="3">
    <location>
        <begin position="249"/>
        <end position="273"/>
    </location>
</feature>
<dbReference type="RefSeq" id="WP_126850004.1">
    <property type="nucleotide sequence ID" value="NZ_CP100362.1"/>
</dbReference>
<organism evidence="5 6">
    <name type="scientific">Corynebacterium pseudodiphtheriticum</name>
    <dbReference type="NCBI Taxonomy" id="37637"/>
    <lineage>
        <taxon>Bacteria</taxon>
        <taxon>Bacillati</taxon>
        <taxon>Actinomycetota</taxon>
        <taxon>Actinomycetes</taxon>
        <taxon>Mycobacteriales</taxon>
        <taxon>Corynebacteriaceae</taxon>
        <taxon>Corynebacterium</taxon>
    </lineage>
</organism>
<dbReference type="InterPro" id="IPR003439">
    <property type="entry name" value="ABC_transporter-like_ATP-bd"/>
</dbReference>
<proteinExistence type="predicted"/>
<dbReference type="Proteomes" id="UP001239759">
    <property type="component" value="Unassembled WGS sequence"/>
</dbReference>
<dbReference type="SUPFAM" id="SSF52540">
    <property type="entry name" value="P-loop containing nucleoside triphosphate hydrolases"/>
    <property type="match status" value="1"/>
</dbReference>
<name>A0ABT7FUG5_9CORY</name>
<evidence type="ECO:0000256" key="3">
    <source>
        <dbReference type="SAM" id="MobiDB-lite"/>
    </source>
</evidence>
<accession>A0ABT7FUG5</accession>
<dbReference type="Pfam" id="PF00005">
    <property type="entry name" value="ABC_tran"/>
    <property type="match status" value="1"/>
</dbReference>
<comment type="caution">
    <text evidence="5">The sequence shown here is derived from an EMBL/GenBank/DDBJ whole genome shotgun (WGS) entry which is preliminary data.</text>
</comment>
<keyword evidence="6" id="KW-1185">Reference proteome</keyword>
<dbReference type="Gene3D" id="3.40.50.300">
    <property type="entry name" value="P-loop containing nucleotide triphosphate hydrolases"/>
    <property type="match status" value="1"/>
</dbReference>
<gene>
    <name evidence="5" type="ORF">QPX23_01485</name>
</gene>
<evidence type="ECO:0000313" key="6">
    <source>
        <dbReference type="Proteomes" id="UP001239759"/>
    </source>
</evidence>
<evidence type="ECO:0000256" key="2">
    <source>
        <dbReference type="ARBA" id="ARBA00022840"/>
    </source>
</evidence>
<sequence length="273" mass="30019">MTMDTSTRIIGIIGANGAGKTTFLRRRAANSSSVALSLSLMETELFGRTAQDHLRVVQRGWQSLDAEAVESLLDFPLAARIRDLSIGQRQLLVTATALAAREPHIYLDEPFNGLDSSQRQKLHTALITLVSSTDAPEEILISSHHASDIATIASEIITLRDYHASDAISIDELRDNHPVLRGPNDALAELTREMPMIRQSSLAGYREVVLARPLSDSARRRANQLAIEVSFLSNIELLDAVVAETSRYSEQGDSWPVNTETKNPKQNNLLLKG</sequence>
<protein>
    <recommendedName>
        <fullName evidence="4">AAA+ ATPase domain-containing protein</fullName>
    </recommendedName>
</protein>
<dbReference type="InterPro" id="IPR027417">
    <property type="entry name" value="P-loop_NTPase"/>
</dbReference>
<evidence type="ECO:0000256" key="1">
    <source>
        <dbReference type="ARBA" id="ARBA00022741"/>
    </source>
</evidence>
<keyword evidence="2" id="KW-0067">ATP-binding</keyword>
<reference evidence="5 6" key="1">
    <citation type="submission" date="2023-05" db="EMBL/GenBank/DDBJ databases">
        <title>Metabolic capabilities are highly conserved among human nasal-associated Corynebacterium species in pangenomic analyses.</title>
        <authorList>
            <person name="Tran T.H."/>
            <person name="Roberts A.Q."/>
            <person name="Escapa I.F."/>
            <person name="Gao W."/>
            <person name="Conlan S."/>
            <person name="Kong H."/>
            <person name="Segre J.A."/>
            <person name="Kelly M.S."/>
            <person name="Lemon K.P."/>
        </authorList>
    </citation>
    <scope>NUCLEOTIDE SEQUENCE [LARGE SCALE GENOMIC DNA]</scope>
    <source>
        <strain evidence="5 6">KPL3772</strain>
    </source>
</reference>